<evidence type="ECO:0000313" key="2">
    <source>
        <dbReference type="Proteomes" id="UP000254821"/>
    </source>
</evidence>
<dbReference type="EMBL" id="UGHP01000001">
    <property type="protein sequence ID" value="STQ81332.1"/>
    <property type="molecule type" value="Genomic_DNA"/>
</dbReference>
<name>A0A377PMM2_HAFAL</name>
<accession>A0A377PMM2</accession>
<gene>
    <name evidence="1" type="ORF">NCTC8105_03512</name>
</gene>
<dbReference type="AlphaFoldDB" id="A0A377PMM2"/>
<organism evidence="1 2">
    <name type="scientific">Hafnia alvei</name>
    <dbReference type="NCBI Taxonomy" id="569"/>
    <lineage>
        <taxon>Bacteria</taxon>
        <taxon>Pseudomonadati</taxon>
        <taxon>Pseudomonadota</taxon>
        <taxon>Gammaproteobacteria</taxon>
        <taxon>Enterobacterales</taxon>
        <taxon>Hafniaceae</taxon>
        <taxon>Hafnia</taxon>
    </lineage>
</organism>
<reference evidence="1 2" key="1">
    <citation type="submission" date="2018-06" db="EMBL/GenBank/DDBJ databases">
        <authorList>
            <consortium name="Pathogen Informatics"/>
            <person name="Doyle S."/>
        </authorList>
    </citation>
    <scope>NUCLEOTIDE SEQUENCE [LARGE SCALE GENOMIC DNA]</scope>
    <source>
        <strain evidence="1 2">NCTC8105</strain>
    </source>
</reference>
<protein>
    <submittedName>
        <fullName evidence="1">Uncharacterized protein</fullName>
    </submittedName>
</protein>
<dbReference type="Proteomes" id="UP000254821">
    <property type="component" value="Unassembled WGS sequence"/>
</dbReference>
<evidence type="ECO:0000313" key="1">
    <source>
        <dbReference type="EMBL" id="STQ81332.1"/>
    </source>
</evidence>
<sequence>MNKLKLIFLKNIGLSPYSPRWLKVFFLKLVMREISKGFDRLIKSHVQNISSEKKDEINKLISKLNTARGACHDKS</sequence>
<proteinExistence type="predicted"/>